<protein>
    <submittedName>
        <fullName evidence="1">DUF1697 domain-containing protein</fullName>
    </submittedName>
</protein>
<evidence type="ECO:0000313" key="1">
    <source>
        <dbReference type="EMBL" id="RIH65562.1"/>
    </source>
</evidence>
<reference evidence="1 2" key="1">
    <citation type="journal article" date="2015" name="Int. J. Syst. Evol. Microbiol.">
        <title>Mariniphaga sediminis sp. nov., isolated from coastal sediment.</title>
        <authorList>
            <person name="Wang F.Q."/>
            <person name="Shen Q.Y."/>
            <person name="Chen G.J."/>
            <person name="Du Z.J."/>
        </authorList>
    </citation>
    <scope>NUCLEOTIDE SEQUENCE [LARGE SCALE GENOMIC DNA]</scope>
    <source>
        <strain evidence="1 2">SY21</strain>
    </source>
</reference>
<accession>A0A399D4G1</accession>
<dbReference type="Pfam" id="PF08002">
    <property type="entry name" value="DUF1697"/>
    <property type="match status" value="1"/>
</dbReference>
<comment type="caution">
    <text evidence="1">The sequence shown here is derived from an EMBL/GenBank/DDBJ whole genome shotgun (WGS) entry which is preliminary data.</text>
</comment>
<dbReference type="PIRSF" id="PIRSF008502">
    <property type="entry name" value="UCP008502"/>
    <property type="match status" value="1"/>
</dbReference>
<dbReference type="PANTHER" id="PTHR36439">
    <property type="entry name" value="BLL4334 PROTEIN"/>
    <property type="match status" value="1"/>
</dbReference>
<dbReference type="PANTHER" id="PTHR36439:SF1">
    <property type="entry name" value="DUF1697 DOMAIN-CONTAINING PROTEIN"/>
    <property type="match status" value="1"/>
</dbReference>
<dbReference type="RefSeq" id="WP_119349404.1">
    <property type="nucleotide sequence ID" value="NZ_QWET01000005.1"/>
</dbReference>
<dbReference type="OrthoDB" id="9806494at2"/>
<keyword evidence="2" id="KW-1185">Reference proteome</keyword>
<gene>
    <name evidence="1" type="ORF">D1164_07780</name>
</gene>
<dbReference type="Gene3D" id="3.30.70.1280">
    <property type="entry name" value="SP0830-like domains"/>
    <property type="match status" value="1"/>
</dbReference>
<dbReference type="Proteomes" id="UP000266441">
    <property type="component" value="Unassembled WGS sequence"/>
</dbReference>
<organism evidence="1 2">
    <name type="scientific">Mariniphaga sediminis</name>
    <dbReference type="NCBI Taxonomy" id="1628158"/>
    <lineage>
        <taxon>Bacteria</taxon>
        <taxon>Pseudomonadati</taxon>
        <taxon>Bacteroidota</taxon>
        <taxon>Bacteroidia</taxon>
        <taxon>Marinilabiliales</taxon>
        <taxon>Prolixibacteraceae</taxon>
        <taxon>Mariniphaga</taxon>
    </lineage>
</organism>
<dbReference type="SUPFAM" id="SSF160379">
    <property type="entry name" value="SP0830-like"/>
    <property type="match status" value="1"/>
</dbReference>
<proteinExistence type="predicted"/>
<dbReference type="AlphaFoldDB" id="A0A399D4G1"/>
<dbReference type="EMBL" id="QWET01000005">
    <property type="protein sequence ID" value="RIH65562.1"/>
    <property type="molecule type" value="Genomic_DNA"/>
</dbReference>
<evidence type="ECO:0000313" key="2">
    <source>
        <dbReference type="Proteomes" id="UP000266441"/>
    </source>
</evidence>
<name>A0A399D4G1_9BACT</name>
<sequence length="183" mass="20786">MAEQHTFVAFLRGINVGGHHKVPMAQLRGCMEAKGYWNVKTLLNSGNVIFDWTFAEEEQSLASQLEMLFEQTFGFPIPVLVRKAEDIFTLIHSSPFEGIEVTKDTRLYVSFTKEFLKQPVSLPWVSDNGAYRILQENDGIICSVLDLSVTNTVKGMETLEKFYGKNITTRNWNTLLKVADKMS</sequence>
<dbReference type="InterPro" id="IPR012545">
    <property type="entry name" value="DUF1697"/>
</dbReference>